<accession>A0A0K1ESF7</accession>
<dbReference type="Pfam" id="PF14219">
    <property type="entry name" value="DUF4328"/>
    <property type="match status" value="1"/>
</dbReference>
<keyword evidence="1" id="KW-0472">Membrane</keyword>
<feature type="domain" description="DUF4328" evidence="2">
    <location>
        <begin position="61"/>
        <end position="132"/>
    </location>
</feature>
<dbReference type="EMBL" id="CP012159">
    <property type="protein sequence ID" value="AKT43729.1"/>
    <property type="molecule type" value="Genomic_DNA"/>
</dbReference>
<gene>
    <name evidence="3" type="ORF">CMC5_079640</name>
</gene>
<protein>
    <recommendedName>
        <fullName evidence="2">DUF4328 domain-containing protein</fullName>
    </recommendedName>
</protein>
<evidence type="ECO:0000313" key="3">
    <source>
        <dbReference type="EMBL" id="AKT43729.1"/>
    </source>
</evidence>
<proteinExistence type="predicted"/>
<dbReference type="KEGG" id="ccro:CMC5_079640"/>
<name>A0A0K1ESF7_CHOCO</name>
<dbReference type="Proteomes" id="UP000067626">
    <property type="component" value="Chromosome"/>
</dbReference>
<feature type="transmembrane region" description="Helical" evidence="1">
    <location>
        <begin position="103"/>
        <end position="124"/>
    </location>
</feature>
<sequence length="205" mass="23245">MEEGIGDDVSGAEKEKTRWFFQSMTAITHVHLLLVVSRTVLILFEYGSPEDVVSNFMKARVAQPQLFFLTTILGMGWLYRAWTRIPSSCRLTHSERSISPGQAVGRLLIPFYNLYWMYVVNLGLCGALDRHARRLKSPLRGPSLVALTACIVQTLPFVSLVVAPIFWCAFMVCVDLIQDDLGLRQAKRRRRSRRAAEVSRKTAEV</sequence>
<reference evidence="3 4" key="1">
    <citation type="submission" date="2015-07" db="EMBL/GenBank/DDBJ databases">
        <title>Genome analysis of myxobacterium Chondromyces crocatus Cm c5 reveals a high potential for natural compound synthesis and the genetic basis for the loss of fruiting body formation.</title>
        <authorList>
            <person name="Zaburannyi N."/>
            <person name="Bunk B."/>
            <person name="Maier J."/>
            <person name="Overmann J."/>
            <person name="Mueller R."/>
        </authorList>
    </citation>
    <scope>NUCLEOTIDE SEQUENCE [LARGE SCALE GENOMIC DNA]</scope>
    <source>
        <strain evidence="3 4">Cm c5</strain>
    </source>
</reference>
<keyword evidence="1" id="KW-1133">Transmembrane helix</keyword>
<evidence type="ECO:0000256" key="1">
    <source>
        <dbReference type="SAM" id="Phobius"/>
    </source>
</evidence>
<evidence type="ECO:0000313" key="4">
    <source>
        <dbReference type="Proteomes" id="UP000067626"/>
    </source>
</evidence>
<keyword evidence="1" id="KW-0812">Transmembrane</keyword>
<dbReference type="OrthoDB" id="485492at2"/>
<dbReference type="InterPro" id="IPR025565">
    <property type="entry name" value="DUF4328"/>
</dbReference>
<evidence type="ECO:0000259" key="2">
    <source>
        <dbReference type="Pfam" id="PF14219"/>
    </source>
</evidence>
<dbReference type="AlphaFoldDB" id="A0A0K1ESF7"/>
<keyword evidence="4" id="KW-1185">Reference proteome</keyword>
<dbReference type="RefSeq" id="WP_050435158.1">
    <property type="nucleotide sequence ID" value="NZ_CP012159.1"/>
</dbReference>
<dbReference type="STRING" id="52.CMC5_079640"/>
<feature type="transmembrane region" description="Helical" evidence="1">
    <location>
        <begin position="64"/>
        <end position="82"/>
    </location>
</feature>
<organism evidence="3 4">
    <name type="scientific">Chondromyces crocatus</name>
    <dbReference type="NCBI Taxonomy" id="52"/>
    <lineage>
        <taxon>Bacteria</taxon>
        <taxon>Pseudomonadati</taxon>
        <taxon>Myxococcota</taxon>
        <taxon>Polyangia</taxon>
        <taxon>Polyangiales</taxon>
        <taxon>Polyangiaceae</taxon>
        <taxon>Chondromyces</taxon>
    </lineage>
</organism>
<feature type="transmembrane region" description="Helical" evidence="1">
    <location>
        <begin position="24"/>
        <end position="44"/>
    </location>
</feature>
<feature type="transmembrane region" description="Helical" evidence="1">
    <location>
        <begin position="144"/>
        <end position="177"/>
    </location>
</feature>